<dbReference type="SMART" id="SM00320">
    <property type="entry name" value="WD40"/>
    <property type="match status" value="8"/>
</dbReference>
<keyword evidence="3 6" id="KW-0547">Nucleotide-binding</keyword>
<dbReference type="PANTHER" id="PTHR44019:SF8">
    <property type="entry name" value="POC1 CENTRIOLAR PROTEIN HOMOLOG"/>
    <property type="match status" value="1"/>
</dbReference>
<evidence type="ECO:0000256" key="4">
    <source>
        <dbReference type="ARBA" id="ARBA00022840"/>
    </source>
</evidence>
<evidence type="ECO:0000313" key="9">
    <source>
        <dbReference type="EMBL" id="MBB6396206.1"/>
    </source>
</evidence>
<proteinExistence type="predicted"/>
<reference evidence="9 10" key="1">
    <citation type="submission" date="2020-08" db="EMBL/GenBank/DDBJ databases">
        <title>Sequencing the genomes of 1000 actinobacteria strains.</title>
        <authorList>
            <person name="Klenk H.-P."/>
        </authorList>
    </citation>
    <scope>NUCLEOTIDE SEQUENCE [LARGE SCALE GENOMIC DNA]</scope>
    <source>
        <strain evidence="9 10">DSM 43675</strain>
    </source>
</reference>
<dbReference type="PROSITE" id="PS50294">
    <property type="entry name" value="WD_REPEATS_REGION"/>
    <property type="match status" value="3"/>
</dbReference>
<feature type="repeat" description="WD" evidence="5">
    <location>
        <begin position="526"/>
        <end position="560"/>
    </location>
</feature>
<feature type="repeat" description="WD" evidence="5">
    <location>
        <begin position="350"/>
        <end position="391"/>
    </location>
</feature>
<dbReference type="InterPro" id="IPR015943">
    <property type="entry name" value="WD40/YVTN_repeat-like_dom_sf"/>
</dbReference>
<comment type="caution">
    <text evidence="9">The sequence shown here is derived from an EMBL/GenBank/DDBJ whole genome shotgun (WGS) entry which is preliminary data.</text>
</comment>
<dbReference type="CDD" id="cd14014">
    <property type="entry name" value="STKc_PknB_like"/>
    <property type="match status" value="1"/>
</dbReference>
<dbReference type="CDD" id="cd00200">
    <property type="entry name" value="WD40"/>
    <property type="match status" value="1"/>
</dbReference>
<dbReference type="PANTHER" id="PTHR44019">
    <property type="entry name" value="WD REPEAT-CONTAINING PROTEIN 55"/>
    <property type="match status" value="1"/>
</dbReference>
<dbReference type="EMBL" id="JACHMQ010000001">
    <property type="protein sequence ID" value="MBB6396206.1"/>
    <property type="molecule type" value="Genomic_DNA"/>
</dbReference>
<evidence type="ECO:0000256" key="2">
    <source>
        <dbReference type="ARBA" id="ARBA00022737"/>
    </source>
</evidence>
<evidence type="ECO:0000313" key="10">
    <source>
        <dbReference type="Proteomes" id="UP000546324"/>
    </source>
</evidence>
<feature type="domain" description="Protein kinase" evidence="8">
    <location>
        <begin position="11"/>
        <end position="278"/>
    </location>
</feature>
<dbReference type="PROSITE" id="PS00678">
    <property type="entry name" value="WD_REPEATS_1"/>
    <property type="match status" value="2"/>
</dbReference>
<evidence type="ECO:0000256" key="5">
    <source>
        <dbReference type="PROSITE-ProRule" id="PRU00221"/>
    </source>
</evidence>
<dbReference type="SUPFAM" id="SSF50998">
    <property type="entry name" value="Quinoprotein alcohol dehydrogenase-like"/>
    <property type="match status" value="1"/>
</dbReference>
<protein>
    <submittedName>
        <fullName evidence="9">Serine/threonine protein kinase</fullName>
    </submittedName>
</protein>
<dbReference type="InterPro" id="IPR001680">
    <property type="entry name" value="WD40_rpt"/>
</dbReference>
<dbReference type="InterPro" id="IPR008271">
    <property type="entry name" value="Ser/Thr_kinase_AS"/>
</dbReference>
<dbReference type="Pfam" id="PF00400">
    <property type="entry name" value="WD40"/>
    <property type="match status" value="5"/>
</dbReference>
<keyword evidence="2" id="KW-0677">Repeat</keyword>
<evidence type="ECO:0000259" key="8">
    <source>
        <dbReference type="PROSITE" id="PS50011"/>
    </source>
</evidence>
<dbReference type="Pfam" id="PF00069">
    <property type="entry name" value="Pkinase"/>
    <property type="match status" value="1"/>
</dbReference>
<evidence type="ECO:0000256" key="6">
    <source>
        <dbReference type="PROSITE-ProRule" id="PRU10141"/>
    </source>
</evidence>
<keyword evidence="10" id="KW-1185">Reference proteome</keyword>
<keyword evidence="9" id="KW-0418">Kinase</keyword>
<dbReference type="GO" id="GO:0005524">
    <property type="term" value="F:ATP binding"/>
    <property type="evidence" value="ECO:0007669"/>
    <property type="project" value="UniProtKB-UniRule"/>
</dbReference>
<dbReference type="GO" id="GO:0004674">
    <property type="term" value="F:protein serine/threonine kinase activity"/>
    <property type="evidence" value="ECO:0007669"/>
    <property type="project" value="UniProtKB-KW"/>
</dbReference>
<dbReference type="Proteomes" id="UP000546324">
    <property type="component" value="Unassembled WGS sequence"/>
</dbReference>
<feature type="region of interest" description="Disordered" evidence="7">
    <location>
        <begin position="277"/>
        <end position="302"/>
    </location>
</feature>
<dbReference type="Gene3D" id="3.30.200.20">
    <property type="entry name" value="Phosphorylase Kinase, domain 1"/>
    <property type="match status" value="1"/>
</dbReference>
<dbReference type="InterPro" id="IPR019775">
    <property type="entry name" value="WD40_repeat_CS"/>
</dbReference>
<evidence type="ECO:0000256" key="7">
    <source>
        <dbReference type="SAM" id="MobiDB-lite"/>
    </source>
</evidence>
<accession>A0A7X0G0K1</accession>
<dbReference type="PROSITE" id="PS00108">
    <property type="entry name" value="PROTEIN_KINASE_ST"/>
    <property type="match status" value="1"/>
</dbReference>
<feature type="compositionally biased region" description="Basic and acidic residues" evidence="7">
    <location>
        <begin position="286"/>
        <end position="302"/>
    </location>
</feature>
<dbReference type="PROSITE" id="PS50011">
    <property type="entry name" value="PROTEIN_KINASE_DOM"/>
    <property type="match status" value="1"/>
</dbReference>
<sequence>MESGLRIAGRYRLERAVGGGGFGQVWRAADLLRDRPVAVKFLHRDVAASGPVWLSKFRQEAKIAARLSHPNIAAVDDFGEYDGQWYLVMEFLQGRDLAEEIAAHPEGLAVRRALVLAAQIADGLAAAHEHRIVHRDIKPANLMLLQGDRVKICDFGIAHIVEASASHTLGGQAGTPRFMAPEQWRGDPVDDRTDLYAFGGILYVMLTGRTAFHGPSLSAFMGQHLNAAPAPPSTTRPEIPEALDRLVLEMLAKDPDQRPARAADILARLRDIGGLPELPARPPVPRLDEPVGERRSPRERQTPVRTPFAPLIPRRTLKLASIVVVTVIFLFVITRIEQIGDTKFDVAFTFSGHRDDVGAVAFSPDGSKLATGSGDHTAKIWDTRTGELLTTLGEYGEGIKLVAFSSDASKLIIVSADGTTRICDVESLKVVARFGGDRDLVESVALRPDGSRIVTTSGGEALLWNVESGKVVATLPKADPWYRSVVFSPDGSAFATNTLSAGPNVAVWSAETGVRIAEIGDDLYGVYAVAFSPDGTRVAVGGPNDSAKVWDVATADRVASLAGHRGGVGSVAFSPDGSRIVTGGLDEKARIWDARTGSLVTTLKGFGANVNEVVFSPDGSTLATASGNTAKIWDPRTGDLISTTDGKTDWVPFFGDSTDVTELTYSPDGSMLAAASSDTVMLLKKHR</sequence>
<dbReference type="InterPro" id="IPR017441">
    <property type="entry name" value="Protein_kinase_ATP_BS"/>
</dbReference>
<keyword evidence="4 6" id="KW-0067">ATP-binding</keyword>
<dbReference type="PROSITE" id="PS50082">
    <property type="entry name" value="WD_REPEATS_2"/>
    <property type="match status" value="3"/>
</dbReference>
<feature type="binding site" evidence="6">
    <location>
        <position position="40"/>
    </location>
    <ligand>
        <name>ATP</name>
        <dbReference type="ChEBI" id="CHEBI:30616"/>
    </ligand>
</feature>
<dbReference type="InterPro" id="IPR011047">
    <property type="entry name" value="Quinoprotein_ADH-like_sf"/>
</dbReference>
<dbReference type="SUPFAM" id="SSF56112">
    <property type="entry name" value="Protein kinase-like (PK-like)"/>
    <property type="match status" value="1"/>
</dbReference>
<keyword evidence="9" id="KW-0723">Serine/threonine-protein kinase</keyword>
<evidence type="ECO:0000256" key="1">
    <source>
        <dbReference type="ARBA" id="ARBA00022574"/>
    </source>
</evidence>
<name>A0A7X0G0K1_9ACTN</name>
<dbReference type="AlphaFoldDB" id="A0A7X0G0K1"/>
<dbReference type="RefSeq" id="WP_185025733.1">
    <property type="nucleotide sequence ID" value="NZ_JACHMQ010000001.1"/>
</dbReference>
<dbReference type="Gene3D" id="1.10.510.10">
    <property type="entry name" value="Transferase(Phosphotransferase) domain 1"/>
    <property type="match status" value="1"/>
</dbReference>
<feature type="repeat" description="WD" evidence="5">
    <location>
        <begin position="561"/>
        <end position="602"/>
    </location>
</feature>
<dbReference type="InterPro" id="IPR000719">
    <property type="entry name" value="Prot_kinase_dom"/>
</dbReference>
<dbReference type="Gene3D" id="2.130.10.10">
    <property type="entry name" value="YVTN repeat-like/Quinoprotein amine dehydrogenase"/>
    <property type="match status" value="2"/>
</dbReference>
<keyword evidence="1 5" id="KW-0853">WD repeat</keyword>
<keyword evidence="9" id="KW-0808">Transferase</keyword>
<evidence type="ECO:0000256" key="3">
    <source>
        <dbReference type="ARBA" id="ARBA00022741"/>
    </source>
</evidence>
<gene>
    <name evidence="9" type="ORF">BKA00_003120</name>
</gene>
<dbReference type="PROSITE" id="PS00107">
    <property type="entry name" value="PROTEIN_KINASE_ATP"/>
    <property type="match status" value="1"/>
</dbReference>
<organism evidence="9 10">
    <name type="scientific">Actinomadura coerulea</name>
    <dbReference type="NCBI Taxonomy" id="46159"/>
    <lineage>
        <taxon>Bacteria</taxon>
        <taxon>Bacillati</taxon>
        <taxon>Actinomycetota</taxon>
        <taxon>Actinomycetes</taxon>
        <taxon>Streptosporangiales</taxon>
        <taxon>Thermomonosporaceae</taxon>
        <taxon>Actinomadura</taxon>
    </lineage>
</organism>
<dbReference type="SMART" id="SM00220">
    <property type="entry name" value="S_TKc"/>
    <property type="match status" value="1"/>
</dbReference>
<dbReference type="InterPro" id="IPR050505">
    <property type="entry name" value="WDR55/POC1"/>
</dbReference>
<dbReference type="InterPro" id="IPR011009">
    <property type="entry name" value="Kinase-like_dom_sf"/>
</dbReference>